<dbReference type="FunFam" id="3.40.50.720:FF:000121">
    <property type="entry name" value="Prostaglandin reductase 2"/>
    <property type="match status" value="1"/>
</dbReference>
<evidence type="ECO:0000259" key="2">
    <source>
        <dbReference type="SMART" id="SM00829"/>
    </source>
</evidence>
<organism evidence="3 4">
    <name type="scientific">Pseudogymnoascus verrucosus</name>
    <dbReference type="NCBI Taxonomy" id="342668"/>
    <lineage>
        <taxon>Eukaryota</taxon>
        <taxon>Fungi</taxon>
        <taxon>Dikarya</taxon>
        <taxon>Ascomycota</taxon>
        <taxon>Pezizomycotina</taxon>
        <taxon>Leotiomycetes</taxon>
        <taxon>Thelebolales</taxon>
        <taxon>Thelebolaceae</taxon>
        <taxon>Pseudogymnoascus</taxon>
    </lineage>
</organism>
<dbReference type="GeneID" id="28839246"/>
<dbReference type="InterPro" id="IPR011032">
    <property type="entry name" value="GroES-like_sf"/>
</dbReference>
<protein>
    <recommendedName>
        <fullName evidence="2">Enoyl reductase (ER) domain-containing protein</fullName>
    </recommendedName>
</protein>
<reference evidence="3 4" key="1">
    <citation type="submission" date="2016-03" db="EMBL/GenBank/DDBJ databases">
        <title>Comparative genomics of Pseudogymnoascus destructans, the fungus causing white-nose syndrome of bats.</title>
        <authorList>
            <person name="Palmer J.M."/>
            <person name="Drees K.P."/>
            <person name="Foster J.T."/>
            <person name="Lindner D.L."/>
        </authorList>
    </citation>
    <scope>NUCLEOTIDE SEQUENCE [LARGE SCALE GENOMIC DNA]</scope>
    <source>
        <strain evidence="3 4">UAMH 10579</strain>
    </source>
</reference>
<reference evidence="4" key="2">
    <citation type="journal article" date="2018" name="Nat. Commun.">
        <title>Extreme sensitivity to ultraviolet light in the fungal pathogen causing white-nose syndrome of bats.</title>
        <authorList>
            <person name="Palmer J.M."/>
            <person name="Drees K.P."/>
            <person name="Foster J.T."/>
            <person name="Lindner D.L."/>
        </authorList>
    </citation>
    <scope>NUCLEOTIDE SEQUENCE [LARGE SCALE GENOMIC DNA]</scope>
    <source>
        <strain evidence="4">UAMH 10579</strain>
    </source>
</reference>
<keyword evidence="4" id="KW-1185">Reference proteome</keyword>
<dbReference type="InterPro" id="IPR020843">
    <property type="entry name" value="ER"/>
</dbReference>
<dbReference type="InterPro" id="IPR013149">
    <property type="entry name" value="ADH-like_C"/>
</dbReference>
<dbReference type="EMBL" id="KV460229">
    <property type="protein sequence ID" value="OBT96240.1"/>
    <property type="molecule type" value="Genomic_DNA"/>
</dbReference>
<dbReference type="SUPFAM" id="SSF50129">
    <property type="entry name" value="GroES-like"/>
    <property type="match status" value="1"/>
</dbReference>
<dbReference type="Proteomes" id="UP000091956">
    <property type="component" value="Unassembled WGS sequence"/>
</dbReference>
<dbReference type="Gene3D" id="3.40.50.720">
    <property type="entry name" value="NAD(P)-binding Rossmann-like Domain"/>
    <property type="match status" value="1"/>
</dbReference>
<proteinExistence type="predicted"/>
<dbReference type="SUPFAM" id="SSF51735">
    <property type="entry name" value="NAD(P)-binding Rossmann-fold domains"/>
    <property type="match status" value="1"/>
</dbReference>
<evidence type="ECO:0000256" key="1">
    <source>
        <dbReference type="ARBA" id="ARBA00023002"/>
    </source>
</evidence>
<dbReference type="PANTHER" id="PTHR43205">
    <property type="entry name" value="PROSTAGLANDIN REDUCTASE"/>
    <property type="match status" value="1"/>
</dbReference>
<dbReference type="GO" id="GO:0016628">
    <property type="term" value="F:oxidoreductase activity, acting on the CH-CH group of donors, NAD or NADP as acceptor"/>
    <property type="evidence" value="ECO:0007669"/>
    <property type="project" value="InterPro"/>
</dbReference>
<name>A0A1B8GK70_9PEZI</name>
<accession>A0A1B8GK70</accession>
<dbReference type="RefSeq" id="XP_018129973.1">
    <property type="nucleotide sequence ID" value="XM_018275318.1"/>
</dbReference>
<dbReference type="OrthoDB" id="809632at2759"/>
<dbReference type="InterPro" id="IPR041694">
    <property type="entry name" value="ADH_N_2"/>
</dbReference>
<dbReference type="Pfam" id="PF16884">
    <property type="entry name" value="ADH_N_2"/>
    <property type="match status" value="1"/>
</dbReference>
<dbReference type="InterPro" id="IPR036291">
    <property type="entry name" value="NAD(P)-bd_dom_sf"/>
</dbReference>
<dbReference type="PANTHER" id="PTHR43205:SF42">
    <property type="entry name" value="ALCOHOL DEHYDROGENASE, ZINC-CONTAINING (AFU_ORTHOLOGUE AFUA_7G04530)"/>
    <property type="match status" value="1"/>
</dbReference>
<keyword evidence="1" id="KW-0560">Oxidoreductase</keyword>
<dbReference type="SMART" id="SM00829">
    <property type="entry name" value="PKS_ER"/>
    <property type="match status" value="1"/>
</dbReference>
<evidence type="ECO:0000313" key="4">
    <source>
        <dbReference type="Proteomes" id="UP000091956"/>
    </source>
</evidence>
<sequence>MGQSTYQSVVLAKRPTSLIVPGETFTMKEHEIVKAEDLKDGEVLVDTLYLSVDPAMRGWLNDTRSYVPPLKIGETMRGAVIAKVVVSKSSKFSAGDYVTCYTGWREQAVAKEKDLMPLEVPANGQLTDALGALGTTGLTAYFGIINIGKVKAGDFVVVSGAAGATGSVVCQIAKLKGAKVLGLVGSDDKVEWLKELGCDRALNYKDPNFPTQFKEATKDLIDVFFDNVGGEILELALSRAKAHSRFVMCGSISQYNSANPTGPKNISMIIVMRIRMEGFIVYDYANEFPAARKELAQWLSEGNLQRKETIIKGGLGAAEKALLALYEGLNTGKLLVEVKAVNASAGLRL</sequence>
<gene>
    <name evidence="3" type="ORF">VE01_05860</name>
</gene>
<dbReference type="InterPro" id="IPR045010">
    <property type="entry name" value="MDR_fam"/>
</dbReference>
<dbReference type="Gene3D" id="3.90.180.10">
    <property type="entry name" value="Medium-chain alcohol dehydrogenases, catalytic domain"/>
    <property type="match status" value="1"/>
</dbReference>
<dbReference type="Pfam" id="PF00107">
    <property type="entry name" value="ADH_zinc_N"/>
    <property type="match status" value="1"/>
</dbReference>
<dbReference type="CDD" id="cd05288">
    <property type="entry name" value="PGDH"/>
    <property type="match status" value="1"/>
</dbReference>
<evidence type="ECO:0000313" key="3">
    <source>
        <dbReference type="EMBL" id="OBT96240.1"/>
    </source>
</evidence>
<feature type="domain" description="Enoyl reductase (ER)" evidence="2">
    <location>
        <begin position="22"/>
        <end position="336"/>
    </location>
</feature>
<dbReference type="AlphaFoldDB" id="A0A1B8GK70"/>